<evidence type="ECO:0000256" key="7">
    <source>
        <dbReference type="ARBA" id="ARBA00022723"/>
    </source>
</evidence>
<dbReference type="SUPFAM" id="SSF56281">
    <property type="entry name" value="Metallo-hydrolase/oxidoreductase"/>
    <property type="match status" value="1"/>
</dbReference>
<evidence type="ECO:0000256" key="3">
    <source>
        <dbReference type="ARBA" id="ARBA00004418"/>
    </source>
</evidence>
<keyword evidence="9" id="KW-0574">Periplasm</keyword>
<keyword evidence="17" id="KW-1185">Reference proteome</keyword>
<evidence type="ECO:0000313" key="16">
    <source>
        <dbReference type="EMBL" id="GGB70177.1"/>
    </source>
</evidence>
<dbReference type="EC" id="3.5.2.6" evidence="6"/>
<evidence type="ECO:0000256" key="9">
    <source>
        <dbReference type="ARBA" id="ARBA00022764"/>
    </source>
</evidence>
<dbReference type="InterPro" id="IPR058199">
    <property type="entry name" value="BlaB//VIM/IMP-1"/>
</dbReference>
<evidence type="ECO:0000256" key="4">
    <source>
        <dbReference type="ARBA" id="ARBA00005250"/>
    </source>
</evidence>
<evidence type="ECO:0000256" key="12">
    <source>
        <dbReference type="ARBA" id="ARBA00023251"/>
    </source>
</evidence>
<dbReference type="Proteomes" id="UP000628854">
    <property type="component" value="Unassembled WGS sequence"/>
</dbReference>
<evidence type="ECO:0000256" key="10">
    <source>
        <dbReference type="ARBA" id="ARBA00022801"/>
    </source>
</evidence>
<feature type="region of interest" description="Disordered" evidence="13">
    <location>
        <begin position="219"/>
        <end position="248"/>
    </location>
</feature>
<feature type="chain" id="PRO_5046024940" description="beta-lactamase" evidence="14">
    <location>
        <begin position="22"/>
        <end position="248"/>
    </location>
</feature>
<name>A0ABQ1JJQ8_9PROT</name>
<evidence type="ECO:0000256" key="11">
    <source>
        <dbReference type="ARBA" id="ARBA00022833"/>
    </source>
</evidence>
<proteinExistence type="inferred from homology"/>
<dbReference type="InterPro" id="IPR001018">
    <property type="entry name" value="Beta-lactamase_class-B_CS"/>
</dbReference>
<feature type="signal peptide" evidence="14">
    <location>
        <begin position="1"/>
        <end position="21"/>
    </location>
</feature>
<comment type="catalytic activity">
    <reaction evidence="1">
        <text>a beta-lactam + H2O = a substituted beta-amino acid</text>
        <dbReference type="Rhea" id="RHEA:20401"/>
        <dbReference type="ChEBI" id="CHEBI:15377"/>
        <dbReference type="ChEBI" id="CHEBI:35627"/>
        <dbReference type="ChEBI" id="CHEBI:140347"/>
        <dbReference type="EC" id="3.5.2.6"/>
    </reaction>
</comment>
<comment type="cofactor">
    <cofactor evidence="2">
        <name>Zn(2+)</name>
        <dbReference type="ChEBI" id="CHEBI:29105"/>
    </cofactor>
</comment>
<dbReference type="SMART" id="SM00849">
    <property type="entry name" value="Lactamase_B"/>
    <property type="match status" value="1"/>
</dbReference>
<accession>A0ABQ1JJQ8</accession>
<dbReference type="Pfam" id="PF00753">
    <property type="entry name" value="Lactamase_B"/>
    <property type="match status" value="1"/>
</dbReference>
<evidence type="ECO:0000256" key="13">
    <source>
        <dbReference type="SAM" id="MobiDB-lite"/>
    </source>
</evidence>
<evidence type="ECO:0000256" key="14">
    <source>
        <dbReference type="SAM" id="SignalP"/>
    </source>
</evidence>
<gene>
    <name evidence="16" type="primary">bla</name>
    <name evidence="16" type="ORF">GCM10011503_18570</name>
</gene>
<comment type="subcellular location">
    <subcellularLocation>
        <location evidence="3">Periplasm</location>
    </subcellularLocation>
</comment>
<keyword evidence="12" id="KW-0046">Antibiotic resistance</keyword>
<dbReference type="InterPro" id="IPR050855">
    <property type="entry name" value="NDM-1-like"/>
</dbReference>
<reference evidence="17" key="1">
    <citation type="journal article" date="2019" name="Int. J. Syst. Evol. Microbiol.">
        <title>The Global Catalogue of Microorganisms (GCM) 10K type strain sequencing project: providing services to taxonomists for standard genome sequencing and annotation.</title>
        <authorList>
            <consortium name="The Broad Institute Genomics Platform"/>
            <consortium name="The Broad Institute Genome Sequencing Center for Infectious Disease"/>
            <person name="Wu L."/>
            <person name="Ma J."/>
        </authorList>
    </citation>
    <scope>NUCLEOTIDE SEQUENCE [LARGE SCALE GENOMIC DNA]</scope>
    <source>
        <strain evidence="17">CGMCC 1.15928</strain>
    </source>
</reference>
<sequence length="248" mass="26607">MAYCRRFTWVAAGLLSACVTAFEPAATRGEVEFEALAPDVWMHTSYETFPSGARVLSHGLVIVRGDHSVLVDSGWNDAQTADILDWAELELRKPVQTAIFTHAHADKMGGVDTVRARGIATYASALTNALAPEEGVRPAEYALDLPDAGDRVTLEGLDIFYPGGGHSRDNITVYHPDSRILFGGCLIRPGETESLGNTADADLSHWADAARLLKSEYPDSSQVVPSHGAPGSIDLLSHTEKLADPANP</sequence>
<comment type="subunit">
    <text evidence="5">Monomer.</text>
</comment>
<feature type="domain" description="Metallo-beta-lactamase" evidence="15">
    <location>
        <begin position="56"/>
        <end position="227"/>
    </location>
</feature>
<keyword evidence="10" id="KW-0378">Hydrolase</keyword>
<protein>
    <recommendedName>
        <fullName evidence="6">beta-lactamase</fullName>
        <ecNumber evidence="6">3.5.2.6</ecNumber>
    </recommendedName>
</protein>
<dbReference type="EMBL" id="BMKF01000002">
    <property type="protein sequence ID" value="GGB70177.1"/>
    <property type="molecule type" value="Genomic_DNA"/>
</dbReference>
<dbReference type="PROSITE" id="PS00743">
    <property type="entry name" value="BETA_LACTAMASE_B_1"/>
    <property type="match status" value="1"/>
</dbReference>
<dbReference type="InterPro" id="IPR036866">
    <property type="entry name" value="RibonucZ/Hydroxyglut_hydro"/>
</dbReference>
<organism evidence="16 17">
    <name type="scientific">Henriciella pelagia</name>
    <dbReference type="NCBI Taxonomy" id="1977912"/>
    <lineage>
        <taxon>Bacteria</taxon>
        <taxon>Pseudomonadati</taxon>
        <taxon>Pseudomonadota</taxon>
        <taxon>Alphaproteobacteria</taxon>
        <taxon>Hyphomonadales</taxon>
        <taxon>Hyphomonadaceae</taxon>
        <taxon>Henriciella</taxon>
    </lineage>
</organism>
<dbReference type="NCBIfam" id="NF012229">
    <property type="entry name" value="bla_class_B_core"/>
    <property type="match status" value="1"/>
</dbReference>
<dbReference type="PANTHER" id="PTHR42951:SF4">
    <property type="entry name" value="ACYL-COENZYME A THIOESTERASE MBLAC2"/>
    <property type="match status" value="1"/>
</dbReference>
<dbReference type="NCBIfam" id="NF033088">
    <property type="entry name" value="bla_subclass_B1"/>
    <property type="match status" value="1"/>
</dbReference>
<dbReference type="PANTHER" id="PTHR42951">
    <property type="entry name" value="METALLO-BETA-LACTAMASE DOMAIN-CONTAINING"/>
    <property type="match status" value="1"/>
</dbReference>
<evidence type="ECO:0000256" key="6">
    <source>
        <dbReference type="ARBA" id="ARBA00012865"/>
    </source>
</evidence>
<keyword evidence="7" id="KW-0479">Metal-binding</keyword>
<evidence type="ECO:0000256" key="2">
    <source>
        <dbReference type="ARBA" id="ARBA00001947"/>
    </source>
</evidence>
<evidence type="ECO:0000256" key="5">
    <source>
        <dbReference type="ARBA" id="ARBA00011245"/>
    </source>
</evidence>
<dbReference type="PROSITE" id="PS51257">
    <property type="entry name" value="PROKAR_LIPOPROTEIN"/>
    <property type="match status" value="1"/>
</dbReference>
<evidence type="ECO:0000256" key="8">
    <source>
        <dbReference type="ARBA" id="ARBA00022729"/>
    </source>
</evidence>
<dbReference type="RefSeq" id="WP_084392672.1">
    <property type="nucleotide sequence ID" value="NZ_BMKF01000002.1"/>
</dbReference>
<comment type="similarity">
    <text evidence="4">Belongs to the metallo-beta-lactamase superfamily. Class-B beta-lactamase family.</text>
</comment>
<evidence type="ECO:0000259" key="15">
    <source>
        <dbReference type="SMART" id="SM00849"/>
    </source>
</evidence>
<comment type="caution">
    <text evidence="16">The sequence shown here is derived from an EMBL/GenBank/DDBJ whole genome shotgun (WGS) entry which is preliminary data.</text>
</comment>
<dbReference type="InterPro" id="IPR001279">
    <property type="entry name" value="Metallo-B-lactamas"/>
</dbReference>
<evidence type="ECO:0000256" key="1">
    <source>
        <dbReference type="ARBA" id="ARBA00001526"/>
    </source>
</evidence>
<keyword evidence="8 14" id="KW-0732">Signal</keyword>
<keyword evidence="11" id="KW-0862">Zinc</keyword>
<feature type="compositionally biased region" description="Basic and acidic residues" evidence="13">
    <location>
        <begin position="237"/>
        <end position="248"/>
    </location>
</feature>
<evidence type="ECO:0000313" key="17">
    <source>
        <dbReference type="Proteomes" id="UP000628854"/>
    </source>
</evidence>
<dbReference type="Gene3D" id="3.60.15.10">
    <property type="entry name" value="Ribonuclease Z/Hydroxyacylglutathione hydrolase-like"/>
    <property type="match status" value="1"/>
</dbReference>